<reference evidence="1 2" key="1">
    <citation type="journal article" date="2017" name="Sci. Rep.">
        <title>Characterization and diversity of phages infecting Aeromonas salmonicida subsp. salmonicida.</title>
        <authorList>
            <person name="Vincent A.T."/>
            <person name="Paquet V.E."/>
            <person name="Bernatchez A."/>
            <person name="Tremblay D.M."/>
            <person name="Moineau S."/>
            <person name="Charette S.J."/>
        </authorList>
    </citation>
    <scope>NUCLEOTIDE SEQUENCE [LARGE SCALE GENOMIC DNA]</scope>
</reference>
<proteinExistence type="predicted"/>
<protein>
    <submittedName>
        <fullName evidence="1">Uncharacterized protein</fullName>
    </submittedName>
</protein>
<name>A0A219Y9B7_9CAUD</name>
<accession>A0A219Y9B7</accession>
<sequence length="62" mass="7294">MIFEIDSEKGIEAKAKFLENLKWCADDLDRKTTFRMLSNVIGYEEARRYANGHGLHNSYYFS</sequence>
<dbReference type="Proteomes" id="UP000222894">
    <property type="component" value="Genome"/>
</dbReference>
<organism evidence="1 2">
    <name type="scientific">Aeromonas phage 44RR2.8t.2</name>
    <dbReference type="NCBI Taxonomy" id="1932900"/>
    <lineage>
        <taxon>Viruses</taxon>
        <taxon>Duplodnaviria</taxon>
        <taxon>Heunggongvirae</taxon>
        <taxon>Uroviricota</taxon>
        <taxon>Caudoviricetes</taxon>
        <taxon>Pantevenvirales</taxon>
        <taxon>Straboviridae</taxon>
        <taxon>Biquartavirus</taxon>
        <taxon>Biquartavirus 44RR2</taxon>
    </lineage>
</organism>
<evidence type="ECO:0000313" key="1">
    <source>
        <dbReference type="EMBL" id="APU00566.1"/>
    </source>
</evidence>
<dbReference type="EMBL" id="KY290948">
    <property type="protein sequence ID" value="APU00566.1"/>
    <property type="molecule type" value="Genomic_DNA"/>
</dbReference>
<evidence type="ECO:0000313" key="2">
    <source>
        <dbReference type="Proteomes" id="UP000222894"/>
    </source>
</evidence>